<dbReference type="EMBL" id="ML121528">
    <property type="protein sequence ID" value="RPB28847.1"/>
    <property type="molecule type" value="Genomic_DNA"/>
</dbReference>
<gene>
    <name evidence="2" type="ORF">L211DRAFT_242031</name>
</gene>
<protein>
    <submittedName>
        <fullName evidence="2">Uncharacterized protein</fullName>
    </submittedName>
</protein>
<dbReference type="STRING" id="1051890.A0A3N4M1D7"/>
<name>A0A3N4M1D7_9PEZI</name>
<evidence type="ECO:0000256" key="1">
    <source>
        <dbReference type="SAM" id="MobiDB-lite"/>
    </source>
</evidence>
<feature type="compositionally biased region" description="Basic residues" evidence="1">
    <location>
        <begin position="37"/>
        <end position="50"/>
    </location>
</feature>
<sequence length="275" mass="29885">MSNHHLLHPHHPLPIPLGRKRSSEAISSHDETSRPPSRAHAHIKKRPRFKNHLERPRYVTEKASSIPLLGEASGRVEVDVLWPAKEEMERQLFGEFLSGKRAGKGAGGGNWSGGFSVLCFLGYTIEHLKSLSQVASLLGNFDAHIFGVSLFPPPPNSSSLPIIHDYTRSLTLQLGLMHPLGGGRQSLDAIVVLDRENRRRMLLPVGWGVPTAAVPGQGGGRPVVGCTAPPEDNSVQSAVGNCVKGVEWLVGEREEEGEVNEMADVEMEMDEEGGV</sequence>
<proteinExistence type="predicted"/>
<feature type="compositionally biased region" description="Basic residues" evidence="1">
    <location>
        <begin position="1"/>
        <end position="11"/>
    </location>
</feature>
<feature type="compositionally biased region" description="Basic and acidic residues" evidence="1">
    <location>
        <begin position="21"/>
        <end position="33"/>
    </location>
</feature>
<dbReference type="Proteomes" id="UP000267821">
    <property type="component" value="Unassembled WGS sequence"/>
</dbReference>
<dbReference type="InParanoid" id="A0A3N4M1D7"/>
<dbReference type="AlphaFoldDB" id="A0A3N4M1D7"/>
<reference evidence="2 3" key="1">
    <citation type="journal article" date="2018" name="Nat. Ecol. Evol.">
        <title>Pezizomycetes genomes reveal the molecular basis of ectomycorrhizal truffle lifestyle.</title>
        <authorList>
            <person name="Murat C."/>
            <person name="Payen T."/>
            <person name="Noel B."/>
            <person name="Kuo A."/>
            <person name="Morin E."/>
            <person name="Chen J."/>
            <person name="Kohler A."/>
            <person name="Krizsan K."/>
            <person name="Balestrini R."/>
            <person name="Da Silva C."/>
            <person name="Montanini B."/>
            <person name="Hainaut M."/>
            <person name="Levati E."/>
            <person name="Barry K.W."/>
            <person name="Belfiori B."/>
            <person name="Cichocki N."/>
            <person name="Clum A."/>
            <person name="Dockter R.B."/>
            <person name="Fauchery L."/>
            <person name="Guy J."/>
            <person name="Iotti M."/>
            <person name="Le Tacon F."/>
            <person name="Lindquist E.A."/>
            <person name="Lipzen A."/>
            <person name="Malagnac F."/>
            <person name="Mello A."/>
            <person name="Molinier V."/>
            <person name="Miyauchi S."/>
            <person name="Poulain J."/>
            <person name="Riccioni C."/>
            <person name="Rubini A."/>
            <person name="Sitrit Y."/>
            <person name="Splivallo R."/>
            <person name="Traeger S."/>
            <person name="Wang M."/>
            <person name="Zifcakova L."/>
            <person name="Wipf D."/>
            <person name="Zambonelli A."/>
            <person name="Paolocci F."/>
            <person name="Nowrousian M."/>
            <person name="Ottonello S."/>
            <person name="Baldrian P."/>
            <person name="Spatafora J.W."/>
            <person name="Henrissat B."/>
            <person name="Nagy L.G."/>
            <person name="Aury J.M."/>
            <person name="Wincker P."/>
            <person name="Grigoriev I.V."/>
            <person name="Bonfante P."/>
            <person name="Martin F.M."/>
        </authorList>
    </citation>
    <scope>NUCLEOTIDE SEQUENCE [LARGE SCALE GENOMIC DNA]</scope>
    <source>
        <strain evidence="2 3">ATCC MYA-4762</strain>
    </source>
</reference>
<dbReference type="OrthoDB" id="5392491at2759"/>
<evidence type="ECO:0000313" key="2">
    <source>
        <dbReference type="EMBL" id="RPB28847.1"/>
    </source>
</evidence>
<organism evidence="2 3">
    <name type="scientific">Terfezia boudieri ATCC MYA-4762</name>
    <dbReference type="NCBI Taxonomy" id="1051890"/>
    <lineage>
        <taxon>Eukaryota</taxon>
        <taxon>Fungi</taxon>
        <taxon>Dikarya</taxon>
        <taxon>Ascomycota</taxon>
        <taxon>Pezizomycotina</taxon>
        <taxon>Pezizomycetes</taxon>
        <taxon>Pezizales</taxon>
        <taxon>Pezizaceae</taxon>
        <taxon>Terfezia</taxon>
    </lineage>
</organism>
<keyword evidence="3" id="KW-1185">Reference proteome</keyword>
<accession>A0A3N4M1D7</accession>
<feature type="region of interest" description="Disordered" evidence="1">
    <location>
        <begin position="1"/>
        <end position="51"/>
    </location>
</feature>
<evidence type="ECO:0000313" key="3">
    <source>
        <dbReference type="Proteomes" id="UP000267821"/>
    </source>
</evidence>